<dbReference type="InterPro" id="IPR013096">
    <property type="entry name" value="Cupin_2"/>
</dbReference>
<dbReference type="InterPro" id="IPR051610">
    <property type="entry name" value="GPI/OXD"/>
</dbReference>
<feature type="domain" description="Cupin type-2" evidence="3">
    <location>
        <begin position="177"/>
        <end position="243"/>
    </location>
</feature>
<dbReference type="PANTHER" id="PTHR35848">
    <property type="entry name" value="OXALATE-BINDING PROTEIN"/>
    <property type="match status" value="1"/>
</dbReference>
<dbReference type="RefSeq" id="WP_149838144.1">
    <property type="nucleotide sequence ID" value="NZ_VUOC01000002.1"/>
</dbReference>
<evidence type="ECO:0000313" key="5">
    <source>
        <dbReference type="Proteomes" id="UP000324611"/>
    </source>
</evidence>
<dbReference type="Gene3D" id="2.60.120.10">
    <property type="entry name" value="Jelly Rolls"/>
    <property type="match status" value="1"/>
</dbReference>
<dbReference type="GO" id="GO:0046872">
    <property type="term" value="F:metal ion binding"/>
    <property type="evidence" value="ECO:0007669"/>
    <property type="project" value="UniProtKB-KW"/>
</dbReference>
<feature type="signal peptide" evidence="2">
    <location>
        <begin position="1"/>
        <end position="18"/>
    </location>
</feature>
<dbReference type="PANTHER" id="PTHR35848:SF6">
    <property type="entry name" value="CUPIN TYPE-2 DOMAIN-CONTAINING PROTEIN"/>
    <property type="match status" value="1"/>
</dbReference>
<dbReference type="InterPro" id="IPR011051">
    <property type="entry name" value="RmlC_Cupin_sf"/>
</dbReference>
<name>A0A5B2VXC9_9BACT</name>
<keyword evidence="5" id="KW-1185">Reference proteome</keyword>
<reference evidence="4 5" key="1">
    <citation type="submission" date="2019-09" db="EMBL/GenBank/DDBJ databases">
        <title>Chitinophaga ginsengihumi sp. nov., isolated from soil of ginseng rhizosphere.</title>
        <authorList>
            <person name="Lee J."/>
        </authorList>
    </citation>
    <scope>NUCLEOTIDE SEQUENCE [LARGE SCALE GENOMIC DNA]</scope>
    <source>
        <strain evidence="4 5">BN140078</strain>
    </source>
</reference>
<dbReference type="AlphaFoldDB" id="A0A5B2VXC9"/>
<evidence type="ECO:0000259" key="3">
    <source>
        <dbReference type="Pfam" id="PF07883"/>
    </source>
</evidence>
<comment type="caution">
    <text evidence="4">The sequence shown here is derived from an EMBL/GenBank/DDBJ whole genome shotgun (WGS) entry which is preliminary data.</text>
</comment>
<gene>
    <name evidence="4" type="ORF">F0L74_12210</name>
</gene>
<dbReference type="InterPro" id="IPR014710">
    <property type="entry name" value="RmlC-like_jellyroll"/>
</dbReference>
<evidence type="ECO:0000256" key="2">
    <source>
        <dbReference type="SAM" id="SignalP"/>
    </source>
</evidence>
<reference evidence="4 5" key="2">
    <citation type="submission" date="2019-09" db="EMBL/GenBank/DDBJ databases">
        <authorList>
            <person name="Jin C."/>
        </authorList>
    </citation>
    <scope>NUCLEOTIDE SEQUENCE [LARGE SCALE GENOMIC DNA]</scope>
    <source>
        <strain evidence="4 5">BN140078</strain>
    </source>
</reference>
<dbReference type="EMBL" id="VUOC01000002">
    <property type="protein sequence ID" value="KAA2243268.1"/>
    <property type="molecule type" value="Genomic_DNA"/>
</dbReference>
<organism evidence="4 5">
    <name type="scientific">Chitinophaga agrisoli</name>
    <dbReference type="NCBI Taxonomy" id="2607653"/>
    <lineage>
        <taxon>Bacteria</taxon>
        <taxon>Pseudomonadati</taxon>
        <taxon>Bacteroidota</taxon>
        <taxon>Chitinophagia</taxon>
        <taxon>Chitinophagales</taxon>
        <taxon>Chitinophagaceae</taxon>
        <taxon>Chitinophaga</taxon>
    </lineage>
</organism>
<protein>
    <submittedName>
        <fullName evidence="4">Cupin domain-containing protein</fullName>
    </submittedName>
</protein>
<dbReference type="SUPFAM" id="SSF51182">
    <property type="entry name" value="RmlC-like cupins"/>
    <property type="match status" value="1"/>
</dbReference>
<keyword evidence="1" id="KW-0479">Metal-binding</keyword>
<feature type="chain" id="PRO_5022685656" evidence="2">
    <location>
        <begin position="19"/>
        <end position="249"/>
    </location>
</feature>
<dbReference type="Pfam" id="PF07883">
    <property type="entry name" value="Cupin_2"/>
    <property type="match status" value="1"/>
</dbReference>
<dbReference type="Proteomes" id="UP000324611">
    <property type="component" value="Unassembled WGS sequence"/>
</dbReference>
<evidence type="ECO:0000256" key="1">
    <source>
        <dbReference type="ARBA" id="ARBA00022723"/>
    </source>
</evidence>
<keyword evidence="2" id="KW-0732">Signal</keyword>
<sequence length="249" mass="27254">MKTLWMILLLLAPAFAHAQTDSLASAVYPWNSEKPIISGSTLDLTTLYAYTVTLAANKTWKAPAQEQALEKLVIVKSGNMHLQAGQASQTIGPRSLALVIAGDAYSCKNTGKEPLTFYVLNYQTKIPGNIQRGRDAGGSLIKEWNTLPVTTSDKGAYRPLFDRPSGLFPRFDIHATQLNPGYASHPAHTHRVEEIILLIKGKVQMQTGDTFHDASAGDIVFLEANVPHAAKNLSSEPAEYYAIQWHVTP</sequence>
<evidence type="ECO:0000313" key="4">
    <source>
        <dbReference type="EMBL" id="KAA2243268.1"/>
    </source>
</evidence>
<proteinExistence type="predicted"/>
<accession>A0A5B2VXC9</accession>